<proteinExistence type="predicted"/>
<evidence type="ECO:0000256" key="1">
    <source>
        <dbReference type="SAM" id="Phobius"/>
    </source>
</evidence>
<reference evidence="3" key="1">
    <citation type="journal article" date="2019" name="Int. J. Syst. Evol. Microbiol.">
        <title>The Global Catalogue of Microorganisms (GCM) 10K type strain sequencing project: providing services to taxonomists for standard genome sequencing and annotation.</title>
        <authorList>
            <consortium name="The Broad Institute Genomics Platform"/>
            <consortium name="The Broad Institute Genome Sequencing Center for Infectious Disease"/>
            <person name="Wu L."/>
            <person name="Ma J."/>
        </authorList>
    </citation>
    <scope>NUCLEOTIDE SEQUENCE [LARGE SCALE GENOMIC DNA]</scope>
    <source>
        <strain evidence="3">CGMCC 4.7246</strain>
    </source>
</reference>
<name>A0ABW1P9X5_9PSEU</name>
<sequence>MAGKAAVFGLVTLVLVAGAAIQQGPRAAVFTGLGCALAGVVLLLLARYRTGGS</sequence>
<feature type="transmembrane region" description="Helical" evidence="1">
    <location>
        <begin position="29"/>
        <end position="48"/>
    </location>
</feature>
<keyword evidence="3" id="KW-1185">Reference proteome</keyword>
<accession>A0ABW1P9X5</accession>
<keyword evidence="1" id="KW-0812">Transmembrane</keyword>
<protein>
    <recommendedName>
        <fullName evidence="4">MYXO-CTERM domain-containing protein</fullName>
    </recommendedName>
</protein>
<dbReference type="Proteomes" id="UP001596220">
    <property type="component" value="Unassembled WGS sequence"/>
</dbReference>
<keyword evidence="1" id="KW-1133">Transmembrane helix</keyword>
<evidence type="ECO:0000313" key="3">
    <source>
        <dbReference type="Proteomes" id="UP001596220"/>
    </source>
</evidence>
<keyword evidence="1" id="KW-0472">Membrane</keyword>
<gene>
    <name evidence="2" type="ORF">ACFP3R_22275</name>
</gene>
<dbReference type="RefSeq" id="WP_380638305.1">
    <property type="nucleotide sequence ID" value="NZ_JBHSQO010000023.1"/>
</dbReference>
<organism evidence="2 3">
    <name type="scientific">Saccharothrix lopnurensis</name>
    <dbReference type="NCBI Taxonomy" id="1670621"/>
    <lineage>
        <taxon>Bacteria</taxon>
        <taxon>Bacillati</taxon>
        <taxon>Actinomycetota</taxon>
        <taxon>Actinomycetes</taxon>
        <taxon>Pseudonocardiales</taxon>
        <taxon>Pseudonocardiaceae</taxon>
        <taxon>Saccharothrix</taxon>
    </lineage>
</organism>
<evidence type="ECO:0008006" key="4">
    <source>
        <dbReference type="Google" id="ProtNLM"/>
    </source>
</evidence>
<dbReference type="EMBL" id="JBHSQO010000023">
    <property type="protein sequence ID" value="MFC6092006.1"/>
    <property type="molecule type" value="Genomic_DNA"/>
</dbReference>
<evidence type="ECO:0000313" key="2">
    <source>
        <dbReference type="EMBL" id="MFC6092006.1"/>
    </source>
</evidence>
<comment type="caution">
    <text evidence="2">The sequence shown here is derived from an EMBL/GenBank/DDBJ whole genome shotgun (WGS) entry which is preliminary data.</text>
</comment>